<evidence type="ECO:0000313" key="2">
    <source>
        <dbReference type="Proteomes" id="UP001345963"/>
    </source>
</evidence>
<comment type="caution">
    <text evidence="1">The sequence shown here is derived from an EMBL/GenBank/DDBJ whole genome shotgun (WGS) entry which is preliminary data.</text>
</comment>
<name>A0ABU7BL36_9TELE</name>
<organism evidence="1 2">
    <name type="scientific">Ataeniobius toweri</name>
    <dbReference type="NCBI Taxonomy" id="208326"/>
    <lineage>
        <taxon>Eukaryota</taxon>
        <taxon>Metazoa</taxon>
        <taxon>Chordata</taxon>
        <taxon>Craniata</taxon>
        <taxon>Vertebrata</taxon>
        <taxon>Euteleostomi</taxon>
        <taxon>Actinopterygii</taxon>
        <taxon>Neopterygii</taxon>
        <taxon>Teleostei</taxon>
        <taxon>Neoteleostei</taxon>
        <taxon>Acanthomorphata</taxon>
        <taxon>Ovalentaria</taxon>
        <taxon>Atherinomorphae</taxon>
        <taxon>Cyprinodontiformes</taxon>
        <taxon>Goodeidae</taxon>
        <taxon>Ataeniobius</taxon>
    </lineage>
</organism>
<keyword evidence="2" id="KW-1185">Reference proteome</keyword>
<dbReference type="Proteomes" id="UP001345963">
    <property type="component" value="Unassembled WGS sequence"/>
</dbReference>
<dbReference type="EMBL" id="JAHUTI010056201">
    <property type="protein sequence ID" value="MED6250270.1"/>
    <property type="molecule type" value="Genomic_DNA"/>
</dbReference>
<gene>
    <name evidence="1" type="ORF">ATANTOWER_028166</name>
</gene>
<reference evidence="1 2" key="1">
    <citation type="submission" date="2021-07" db="EMBL/GenBank/DDBJ databases">
        <authorList>
            <person name="Palmer J.M."/>
        </authorList>
    </citation>
    <scope>NUCLEOTIDE SEQUENCE [LARGE SCALE GENOMIC DNA]</scope>
    <source>
        <strain evidence="1 2">AT_MEX2019</strain>
        <tissue evidence="1">Muscle</tissue>
    </source>
</reference>
<sequence>MSLIKLSEAAFFPPFLRKANIGTVALQAPLHASPSRSYPKLLRTAAMAFLFTFATQLNALWTLFTPVHLNGSCKRWFLGRENYIRIKHLKYCLFYSVCFCLWF</sequence>
<accession>A0ABU7BL36</accession>
<proteinExistence type="predicted"/>
<evidence type="ECO:0000313" key="1">
    <source>
        <dbReference type="EMBL" id="MED6250270.1"/>
    </source>
</evidence>
<protein>
    <submittedName>
        <fullName evidence="1">Uncharacterized protein</fullName>
    </submittedName>
</protein>